<feature type="transmembrane region" description="Helical" evidence="1">
    <location>
        <begin position="232"/>
        <end position="255"/>
    </location>
</feature>
<dbReference type="eggNOG" id="ENOG5031A92">
    <property type="taxonomic scope" value="Bacteria"/>
</dbReference>
<evidence type="ECO:0000256" key="1">
    <source>
        <dbReference type="SAM" id="Phobius"/>
    </source>
</evidence>
<feature type="transmembrane region" description="Helical" evidence="1">
    <location>
        <begin position="165"/>
        <end position="186"/>
    </location>
</feature>
<dbReference type="EMBL" id="CP020867">
    <property type="protein sequence ID" value="ARJ55900.1"/>
    <property type="molecule type" value="Genomic_DNA"/>
</dbReference>
<accession>A0A1W6BUY2</accession>
<keyword evidence="1" id="KW-0472">Membrane</keyword>
<evidence type="ECO:0000313" key="2">
    <source>
        <dbReference type="EMBL" id="ARJ55900.1"/>
    </source>
</evidence>
<evidence type="ECO:0000313" key="3">
    <source>
        <dbReference type="Proteomes" id="UP000192902"/>
    </source>
</evidence>
<feature type="transmembrane region" description="Helical" evidence="1">
    <location>
        <begin position="135"/>
        <end position="156"/>
    </location>
</feature>
<dbReference type="RefSeq" id="WP_027305038.1">
    <property type="nucleotide sequence ID" value="NZ_CP020867.1"/>
</dbReference>
<name>A0A1W6BUY2_9BACT</name>
<gene>
    <name evidence="2" type="ORF">CCUN_0244</name>
</gene>
<feature type="transmembrane region" description="Helical" evidence="1">
    <location>
        <begin position="198"/>
        <end position="220"/>
    </location>
</feature>
<keyword evidence="1" id="KW-1133">Transmembrane helix</keyword>
<sequence>MKGKILGAGAISGDDGKRYYYEENELKNAKEGQNIEGLEVDFEVIDGKAVGVFILNKPSFSSNFSSLNASFNASMTNLPNIDTKFVFLDFNAVKNFIFAPNIHSMKFFALLTLICYLITNLLAKSFVYGGGASAAFFYIFGILSLVLGLWVNYLLFQTSSDKKPLVYFISCVIVVAVMGILLKTLADSLMMSMFGGRLPYFKLTLIVLLFIAYAVLILLWYIRVGKITNEKFFMYSLYAQLASYACLIIMIIMLLCREEFGIWYDFAVICAIASSALLAVAWLKFREIHTIN</sequence>
<dbReference type="KEGG" id="ccun:CCUN_0244"/>
<dbReference type="AlphaFoldDB" id="A0A1W6BUY2"/>
<protein>
    <submittedName>
        <fullName evidence="2">Uncharacterized protein</fullName>
    </submittedName>
</protein>
<feature type="transmembrane region" description="Helical" evidence="1">
    <location>
        <begin position="261"/>
        <end position="283"/>
    </location>
</feature>
<proteinExistence type="predicted"/>
<dbReference type="Proteomes" id="UP000192902">
    <property type="component" value="Chromosome"/>
</dbReference>
<dbReference type="OrthoDB" id="5327534at2"/>
<dbReference type="STRING" id="1121267.CCUN_0244"/>
<feature type="transmembrane region" description="Helical" evidence="1">
    <location>
        <begin position="107"/>
        <end position="129"/>
    </location>
</feature>
<keyword evidence="1" id="KW-0812">Transmembrane</keyword>
<organism evidence="2 3">
    <name type="scientific">Campylobacter cuniculorum DSM 23162 = LMG 24588</name>
    <dbReference type="NCBI Taxonomy" id="1121267"/>
    <lineage>
        <taxon>Bacteria</taxon>
        <taxon>Pseudomonadati</taxon>
        <taxon>Campylobacterota</taxon>
        <taxon>Epsilonproteobacteria</taxon>
        <taxon>Campylobacterales</taxon>
        <taxon>Campylobacteraceae</taxon>
        <taxon>Campylobacter</taxon>
    </lineage>
</organism>
<reference evidence="2 3" key="1">
    <citation type="submission" date="2017-04" db="EMBL/GenBank/DDBJ databases">
        <title>Complete genome sequence of the Campylobacter cuniculorum type strain LMG24588.</title>
        <authorList>
            <person name="Miller W.G."/>
            <person name="Yee E."/>
            <person name="Revez J."/>
            <person name="Bono J.L."/>
            <person name="Rossi M."/>
        </authorList>
    </citation>
    <scope>NUCLEOTIDE SEQUENCE [LARGE SCALE GENOMIC DNA]</scope>
    <source>
        <strain evidence="2 3">LMG 24588</strain>
    </source>
</reference>